<proteinExistence type="predicted"/>
<dbReference type="AlphaFoldDB" id="A0A9J6D956"/>
<dbReference type="Gene3D" id="1.25.40.180">
    <property type="match status" value="1"/>
</dbReference>
<keyword evidence="3" id="KW-1185">Reference proteome</keyword>
<comment type="caution">
    <text evidence="2">The sequence shown here is derived from an EMBL/GenBank/DDBJ whole genome shotgun (WGS) entry which is preliminary data.</text>
</comment>
<organism evidence="2 3">
    <name type="scientific">Rhipicephalus microplus</name>
    <name type="common">Cattle tick</name>
    <name type="synonym">Boophilus microplus</name>
    <dbReference type="NCBI Taxonomy" id="6941"/>
    <lineage>
        <taxon>Eukaryota</taxon>
        <taxon>Metazoa</taxon>
        <taxon>Ecdysozoa</taxon>
        <taxon>Arthropoda</taxon>
        <taxon>Chelicerata</taxon>
        <taxon>Arachnida</taxon>
        <taxon>Acari</taxon>
        <taxon>Parasitiformes</taxon>
        <taxon>Ixodida</taxon>
        <taxon>Ixodoidea</taxon>
        <taxon>Ixodidae</taxon>
        <taxon>Rhipicephalinae</taxon>
        <taxon>Rhipicephalus</taxon>
        <taxon>Boophilus</taxon>
    </lineage>
</organism>
<evidence type="ECO:0000313" key="2">
    <source>
        <dbReference type="EMBL" id="KAH8018619.1"/>
    </source>
</evidence>
<protein>
    <submittedName>
        <fullName evidence="2">Uncharacterized protein</fullName>
    </submittedName>
</protein>
<feature type="region of interest" description="Disordered" evidence="1">
    <location>
        <begin position="123"/>
        <end position="176"/>
    </location>
</feature>
<sequence>MLENTPRLRECRELLTQLETLCASVYDGDREVSTLSNITVVCNLLKELGGNMDIYFEAKLDWCYGVFCNVSGADELSVVERLSILEVIDVRSMGWKEDRAVKKYYNCKYEKLCAQSAENNDVSLEQPPGVRDQPGAEKRAASSSGNWQIRKRDCNSNSQRDNCRSRRTSENTVVTS</sequence>
<evidence type="ECO:0000313" key="3">
    <source>
        <dbReference type="Proteomes" id="UP000821866"/>
    </source>
</evidence>
<dbReference type="Proteomes" id="UP000821866">
    <property type="component" value="Chromosome 8"/>
</dbReference>
<accession>A0A9J6D956</accession>
<dbReference type="EMBL" id="JABSTU010000010">
    <property type="protein sequence ID" value="KAH8018619.1"/>
    <property type="molecule type" value="Genomic_DNA"/>
</dbReference>
<name>A0A9J6D956_RHIMP</name>
<gene>
    <name evidence="2" type="ORF">HPB51_009058</name>
</gene>
<reference evidence="2" key="2">
    <citation type="submission" date="2021-09" db="EMBL/GenBank/DDBJ databases">
        <authorList>
            <person name="Jia N."/>
            <person name="Wang J."/>
            <person name="Shi W."/>
            <person name="Du L."/>
            <person name="Sun Y."/>
            <person name="Zhan W."/>
            <person name="Jiang J."/>
            <person name="Wang Q."/>
            <person name="Zhang B."/>
            <person name="Ji P."/>
            <person name="Sakyi L.B."/>
            <person name="Cui X."/>
            <person name="Yuan T."/>
            <person name="Jiang B."/>
            <person name="Yang W."/>
            <person name="Lam T.T.-Y."/>
            <person name="Chang Q."/>
            <person name="Ding S."/>
            <person name="Wang X."/>
            <person name="Zhu J."/>
            <person name="Ruan X."/>
            <person name="Zhao L."/>
            <person name="Wei J."/>
            <person name="Que T."/>
            <person name="Du C."/>
            <person name="Cheng J."/>
            <person name="Dai P."/>
            <person name="Han X."/>
            <person name="Huang E."/>
            <person name="Gao Y."/>
            <person name="Liu J."/>
            <person name="Shao H."/>
            <person name="Ye R."/>
            <person name="Li L."/>
            <person name="Wei W."/>
            <person name="Wang X."/>
            <person name="Wang C."/>
            <person name="Huo Q."/>
            <person name="Li W."/>
            <person name="Guo W."/>
            <person name="Chen H."/>
            <person name="Chen S."/>
            <person name="Zhou L."/>
            <person name="Zhou L."/>
            <person name="Ni X."/>
            <person name="Tian J."/>
            <person name="Zhou Y."/>
            <person name="Sheng Y."/>
            <person name="Liu T."/>
            <person name="Pan Y."/>
            <person name="Xia L."/>
            <person name="Li J."/>
            <person name="Zhao F."/>
            <person name="Cao W."/>
        </authorList>
    </citation>
    <scope>NUCLEOTIDE SEQUENCE</scope>
    <source>
        <strain evidence="2">Rmic-2018</strain>
        <tissue evidence="2">Larvae</tissue>
    </source>
</reference>
<reference evidence="2" key="1">
    <citation type="journal article" date="2020" name="Cell">
        <title>Large-Scale Comparative Analyses of Tick Genomes Elucidate Their Genetic Diversity and Vector Capacities.</title>
        <authorList>
            <consortium name="Tick Genome and Microbiome Consortium (TIGMIC)"/>
            <person name="Jia N."/>
            <person name="Wang J."/>
            <person name="Shi W."/>
            <person name="Du L."/>
            <person name="Sun Y."/>
            <person name="Zhan W."/>
            <person name="Jiang J.F."/>
            <person name="Wang Q."/>
            <person name="Zhang B."/>
            <person name="Ji P."/>
            <person name="Bell-Sakyi L."/>
            <person name="Cui X.M."/>
            <person name="Yuan T.T."/>
            <person name="Jiang B.G."/>
            <person name="Yang W.F."/>
            <person name="Lam T.T."/>
            <person name="Chang Q.C."/>
            <person name="Ding S.J."/>
            <person name="Wang X.J."/>
            <person name="Zhu J.G."/>
            <person name="Ruan X.D."/>
            <person name="Zhao L."/>
            <person name="Wei J.T."/>
            <person name="Ye R.Z."/>
            <person name="Que T.C."/>
            <person name="Du C.H."/>
            <person name="Zhou Y.H."/>
            <person name="Cheng J.X."/>
            <person name="Dai P.F."/>
            <person name="Guo W.B."/>
            <person name="Han X.H."/>
            <person name="Huang E.J."/>
            <person name="Li L.F."/>
            <person name="Wei W."/>
            <person name="Gao Y.C."/>
            <person name="Liu J.Z."/>
            <person name="Shao H.Z."/>
            <person name="Wang X."/>
            <person name="Wang C.C."/>
            <person name="Yang T.C."/>
            <person name="Huo Q.B."/>
            <person name="Li W."/>
            <person name="Chen H.Y."/>
            <person name="Chen S.E."/>
            <person name="Zhou L.G."/>
            <person name="Ni X.B."/>
            <person name="Tian J.H."/>
            <person name="Sheng Y."/>
            <person name="Liu T."/>
            <person name="Pan Y.S."/>
            <person name="Xia L.Y."/>
            <person name="Li J."/>
            <person name="Zhao F."/>
            <person name="Cao W.C."/>
        </authorList>
    </citation>
    <scope>NUCLEOTIDE SEQUENCE</scope>
    <source>
        <strain evidence="2">Rmic-2018</strain>
    </source>
</reference>
<evidence type="ECO:0000256" key="1">
    <source>
        <dbReference type="SAM" id="MobiDB-lite"/>
    </source>
</evidence>